<keyword evidence="1" id="KW-0238">DNA-binding</keyword>
<evidence type="ECO:0000259" key="4">
    <source>
        <dbReference type="PROSITE" id="PS51900"/>
    </source>
</evidence>
<dbReference type="InterPro" id="IPR002104">
    <property type="entry name" value="Integrase_catalytic"/>
</dbReference>
<dbReference type="GO" id="GO:0003677">
    <property type="term" value="F:DNA binding"/>
    <property type="evidence" value="ECO:0007669"/>
    <property type="project" value="UniProtKB-KW"/>
</dbReference>
<dbReference type="PANTHER" id="PTHR30349">
    <property type="entry name" value="PHAGE INTEGRASE-RELATED"/>
    <property type="match status" value="1"/>
</dbReference>
<dbReference type="SUPFAM" id="SSF56349">
    <property type="entry name" value="DNA breaking-rejoining enzymes"/>
    <property type="match status" value="1"/>
</dbReference>
<dbReference type="AlphaFoldDB" id="A0A3B0YRI3"/>
<evidence type="ECO:0000256" key="1">
    <source>
        <dbReference type="ARBA" id="ARBA00023125"/>
    </source>
</evidence>
<dbReference type="PROSITE" id="PS51898">
    <property type="entry name" value="TYR_RECOMBINASE"/>
    <property type="match status" value="1"/>
</dbReference>
<evidence type="ECO:0000256" key="2">
    <source>
        <dbReference type="ARBA" id="ARBA00023172"/>
    </source>
</evidence>
<reference evidence="5" key="1">
    <citation type="submission" date="2018-06" db="EMBL/GenBank/DDBJ databases">
        <authorList>
            <person name="Zhirakovskaya E."/>
        </authorList>
    </citation>
    <scope>NUCLEOTIDE SEQUENCE</scope>
</reference>
<feature type="domain" description="Core-binding (CB)" evidence="4">
    <location>
        <begin position="87"/>
        <end position="176"/>
    </location>
</feature>
<dbReference type="InterPro" id="IPR010998">
    <property type="entry name" value="Integrase_recombinase_N"/>
</dbReference>
<protein>
    <recommendedName>
        <fullName evidence="6">Tyr recombinase domain-containing protein</fullName>
    </recommendedName>
</protein>
<dbReference type="PROSITE" id="PS51900">
    <property type="entry name" value="CB"/>
    <property type="match status" value="1"/>
</dbReference>
<accession>A0A3B0YRI3</accession>
<feature type="domain" description="Tyr recombinase" evidence="3">
    <location>
        <begin position="199"/>
        <end position="368"/>
    </location>
</feature>
<dbReference type="InterPro" id="IPR044068">
    <property type="entry name" value="CB"/>
</dbReference>
<dbReference type="InterPro" id="IPR050090">
    <property type="entry name" value="Tyrosine_recombinase_XerCD"/>
</dbReference>
<dbReference type="Gene3D" id="1.10.150.130">
    <property type="match status" value="1"/>
</dbReference>
<gene>
    <name evidence="5" type="ORF">MNBD_GAMMA13-1872</name>
</gene>
<evidence type="ECO:0008006" key="6">
    <source>
        <dbReference type="Google" id="ProtNLM"/>
    </source>
</evidence>
<name>A0A3B0YRI3_9ZZZZ</name>
<dbReference type="InterPro" id="IPR011010">
    <property type="entry name" value="DNA_brk_join_enz"/>
</dbReference>
<proteinExistence type="predicted"/>
<keyword evidence="2" id="KW-0233">DNA recombination</keyword>
<dbReference type="Gene3D" id="1.10.443.10">
    <property type="entry name" value="Intergrase catalytic core"/>
    <property type="match status" value="1"/>
</dbReference>
<dbReference type="Pfam" id="PF00589">
    <property type="entry name" value="Phage_integrase"/>
    <property type="match status" value="1"/>
</dbReference>
<sequence length="373" mass="42050">MKINTVNRRKQLKARKTPYFHPIGKGKAIGFYRTPEGGTWHARQRAPDGKQVFKPLGGDLDSDYDDMLKTAQVWFEQVPVADGARNQTLQDCIDDYVGHLKVEKNPKTAKDTRQRLEKHLTDRLLKTDVSALTTQQIKRFRDSMVSKGDSPEVARRSKDSANRVMNMLKAALNLAFRSGVVHDDTAWRRVESFKGVGNARILFLSDKQVKTLLETTKGGIHKLIKAGALNGARYGELSRLRVEDFSPSEATLLLTGKTGTHTAYLSRASVSFFKELAKDKTPKAFLLTKDDGTQWKTSHQQRPFREAVEKAKLPSETVFYSLRHYHISKALLAGIPIQVVAENCGTSIKMIEKHYGKFLATDRRKLLDKVALL</sequence>
<dbReference type="EMBL" id="UOFK01000002">
    <property type="protein sequence ID" value="VAW71464.1"/>
    <property type="molecule type" value="Genomic_DNA"/>
</dbReference>
<dbReference type="GO" id="GO:0006310">
    <property type="term" value="P:DNA recombination"/>
    <property type="evidence" value="ECO:0007669"/>
    <property type="project" value="UniProtKB-KW"/>
</dbReference>
<evidence type="ECO:0000259" key="3">
    <source>
        <dbReference type="PROSITE" id="PS51898"/>
    </source>
</evidence>
<organism evidence="5">
    <name type="scientific">hydrothermal vent metagenome</name>
    <dbReference type="NCBI Taxonomy" id="652676"/>
    <lineage>
        <taxon>unclassified sequences</taxon>
        <taxon>metagenomes</taxon>
        <taxon>ecological metagenomes</taxon>
    </lineage>
</organism>
<evidence type="ECO:0000313" key="5">
    <source>
        <dbReference type="EMBL" id="VAW71464.1"/>
    </source>
</evidence>
<dbReference type="InterPro" id="IPR013762">
    <property type="entry name" value="Integrase-like_cat_sf"/>
</dbReference>
<dbReference type="GO" id="GO:0015074">
    <property type="term" value="P:DNA integration"/>
    <property type="evidence" value="ECO:0007669"/>
    <property type="project" value="InterPro"/>
</dbReference>
<dbReference type="PANTHER" id="PTHR30349:SF88">
    <property type="entry name" value="BLL1584 PROTEIN"/>
    <property type="match status" value="1"/>
</dbReference>